<dbReference type="PANTHER" id="PTHR40703">
    <property type="entry name" value="TRNA (PSEUDOURIDINE(54)-N(1))-METHYLTRANSFERASE"/>
    <property type="match status" value="1"/>
</dbReference>
<evidence type="ECO:0000313" key="8">
    <source>
        <dbReference type="EnsemblProtists" id="EOD38337"/>
    </source>
</evidence>
<keyword evidence="2" id="KW-0489">Methyltransferase</keyword>
<evidence type="ECO:0000259" key="7">
    <source>
        <dbReference type="PROSITE" id="PS50158"/>
    </source>
</evidence>
<dbReference type="RefSeq" id="XP_005790766.1">
    <property type="nucleotide sequence ID" value="XM_005790709.1"/>
</dbReference>
<dbReference type="GO" id="GO:0008270">
    <property type="term" value="F:zinc ion binding"/>
    <property type="evidence" value="ECO:0007669"/>
    <property type="project" value="UniProtKB-KW"/>
</dbReference>
<keyword evidence="9" id="KW-1185">Reference proteome</keyword>
<dbReference type="InterPro" id="IPR036875">
    <property type="entry name" value="Znf_CCHC_sf"/>
</dbReference>
<dbReference type="SUPFAM" id="SSF75217">
    <property type="entry name" value="alpha/beta knot"/>
    <property type="match status" value="1"/>
</dbReference>
<name>A0A0D3KRF2_EMIH1</name>
<keyword evidence="5" id="KW-0863">Zinc-finger</keyword>
<evidence type="ECO:0000256" key="4">
    <source>
        <dbReference type="ARBA" id="ARBA00022691"/>
    </source>
</evidence>
<evidence type="ECO:0000256" key="3">
    <source>
        <dbReference type="ARBA" id="ARBA00022679"/>
    </source>
</evidence>
<dbReference type="AlphaFoldDB" id="A0A0D3KRF2"/>
<dbReference type="InterPro" id="IPR029028">
    <property type="entry name" value="Alpha/beta_knot_MTases"/>
</dbReference>
<dbReference type="PaxDb" id="2903-EOD38337"/>
<keyword evidence="5" id="KW-0862">Zinc</keyword>
<dbReference type="GO" id="GO:0008757">
    <property type="term" value="F:S-adenosylmethionine-dependent methyltransferase activity"/>
    <property type="evidence" value="ECO:0007669"/>
    <property type="project" value="TreeGrafter"/>
</dbReference>
<evidence type="ECO:0000313" key="9">
    <source>
        <dbReference type="Proteomes" id="UP000013827"/>
    </source>
</evidence>
<dbReference type="Pfam" id="PF04013">
    <property type="entry name" value="Methyltrn_RNA_2"/>
    <property type="match status" value="1"/>
</dbReference>
<evidence type="ECO:0000256" key="1">
    <source>
        <dbReference type="ARBA" id="ARBA00022490"/>
    </source>
</evidence>
<dbReference type="GeneID" id="17283607"/>
<keyword evidence="4" id="KW-0949">S-adenosyl-L-methionine</keyword>
<keyword evidence="3" id="KW-0808">Transferase</keyword>
<dbReference type="InterPro" id="IPR007158">
    <property type="entry name" value="TrmY"/>
</dbReference>
<feature type="compositionally biased region" description="Basic and acidic residues" evidence="6">
    <location>
        <begin position="42"/>
        <end position="55"/>
    </location>
</feature>
<dbReference type="SMART" id="SM00343">
    <property type="entry name" value="ZnF_C2HC"/>
    <property type="match status" value="3"/>
</dbReference>
<organism evidence="8 9">
    <name type="scientific">Emiliania huxleyi (strain CCMP1516)</name>
    <dbReference type="NCBI Taxonomy" id="280463"/>
    <lineage>
        <taxon>Eukaryota</taxon>
        <taxon>Haptista</taxon>
        <taxon>Haptophyta</taxon>
        <taxon>Prymnesiophyceae</taxon>
        <taxon>Isochrysidales</taxon>
        <taxon>Noelaerhabdaceae</taxon>
        <taxon>Emiliania</taxon>
    </lineage>
</organism>
<protein>
    <recommendedName>
        <fullName evidence="7">CCHC-type domain-containing protein</fullName>
    </recommendedName>
</protein>
<evidence type="ECO:0000256" key="5">
    <source>
        <dbReference type="PROSITE-ProRule" id="PRU00047"/>
    </source>
</evidence>
<dbReference type="Proteomes" id="UP000013827">
    <property type="component" value="Unassembled WGS sequence"/>
</dbReference>
<reference evidence="8" key="2">
    <citation type="submission" date="2024-10" db="UniProtKB">
        <authorList>
            <consortium name="EnsemblProtists"/>
        </authorList>
    </citation>
    <scope>IDENTIFICATION</scope>
</reference>
<dbReference type="InterPro" id="IPR029026">
    <property type="entry name" value="tRNA_m1G_MTases_N"/>
</dbReference>
<proteinExistence type="predicted"/>
<dbReference type="HOGENOM" id="CLU_635282_0_0_1"/>
<dbReference type="EnsemblProtists" id="EOD38337">
    <property type="protein sequence ID" value="EOD38337"/>
    <property type="gene ID" value="EMIHUDRAFT_109441"/>
</dbReference>
<keyword evidence="1" id="KW-0963">Cytoplasm</keyword>
<dbReference type="GO" id="GO:0030488">
    <property type="term" value="P:tRNA methylation"/>
    <property type="evidence" value="ECO:0007669"/>
    <property type="project" value="TreeGrafter"/>
</dbReference>
<feature type="region of interest" description="Disordered" evidence="6">
    <location>
        <begin position="1"/>
        <end position="87"/>
    </location>
</feature>
<dbReference type="PANTHER" id="PTHR40703:SF1">
    <property type="entry name" value="TRNA (PSEUDOURIDINE(54)-N(1))-METHYLTRANSFERASE"/>
    <property type="match status" value="1"/>
</dbReference>
<dbReference type="SUPFAM" id="SSF57756">
    <property type="entry name" value="Retrovirus zinc finger-like domains"/>
    <property type="match status" value="1"/>
</dbReference>
<keyword evidence="5" id="KW-0479">Metal-binding</keyword>
<dbReference type="PROSITE" id="PS50158">
    <property type="entry name" value="ZF_CCHC"/>
    <property type="match status" value="2"/>
</dbReference>
<dbReference type="eggNOG" id="ENOG502STMQ">
    <property type="taxonomic scope" value="Eukaryota"/>
</dbReference>
<feature type="domain" description="CCHC-type" evidence="7">
    <location>
        <begin position="92"/>
        <end position="106"/>
    </location>
</feature>
<dbReference type="KEGG" id="ehx:EMIHUDRAFT_109441"/>
<feature type="compositionally biased region" description="Low complexity" evidence="6">
    <location>
        <begin position="17"/>
        <end position="41"/>
    </location>
</feature>
<accession>A0A0D3KRF2</accession>
<dbReference type="GO" id="GO:0008175">
    <property type="term" value="F:tRNA methyltransferase activity"/>
    <property type="evidence" value="ECO:0007669"/>
    <property type="project" value="InterPro"/>
</dbReference>
<reference evidence="9" key="1">
    <citation type="journal article" date="2013" name="Nature">
        <title>Pan genome of the phytoplankton Emiliania underpins its global distribution.</title>
        <authorList>
            <person name="Read B.A."/>
            <person name="Kegel J."/>
            <person name="Klute M.J."/>
            <person name="Kuo A."/>
            <person name="Lefebvre S.C."/>
            <person name="Maumus F."/>
            <person name="Mayer C."/>
            <person name="Miller J."/>
            <person name="Monier A."/>
            <person name="Salamov A."/>
            <person name="Young J."/>
            <person name="Aguilar M."/>
            <person name="Claverie J.M."/>
            <person name="Frickenhaus S."/>
            <person name="Gonzalez K."/>
            <person name="Herman E.K."/>
            <person name="Lin Y.C."/>
            <person name="Napier J."/>
            <person name="Ogata H."/>
            <person name="Sarno A.F."/>
            <person name="Shmutz J."/>
            <person name="Schroeder D."/>
            <person name="de Vargas C."/>
            <person name="Verret F."/>
            <person name="von Dassow P."/>
            <person name="Valentin K."/>
            <person name="Van de Peer Y."/>
            <person name="Wheeler G."/>
            <person name="Dacks J.B."/>
            <person name="Delwiche C.F."/>
            <person name="Dyhrman S.T."/>
            <person name="Glockner G."/>
            <person name="John U."/>
            <person name="Richards T."/>
            <person name="Worden A.Z."/>
            <person name="Zhang X."/>
            <person name="Grigoriev I.V."/>
            <person name="Allen A.E."/>
            <person name="Bidle K."/>
            <person name="Borodovsky M."/>
            <person name="Bowler C."/>
            <person name="Brownlee C."/>
            <person name="Cock J.M."/>
            <person name="Elias M."/>
            <person name="Gladyshev V.N."/>
            <person name="Groth M."/>
            <person name="Guda C."/>
            <person name="Hadaegh A."/>
            <person name="Iglesias-Rodriguez M.D."/>
            <person name="Jenkins J."/>
            <person name="Jones B.M."/>
            <person name="Lawson T."/>
            <person name="Leese F."/>
            <person name="Lindquist E."/>
            <person name="Lobanov A."/>
            <person name="Lomsadze A."/>
            <person name="Malik S.B."/>
            <person name="Marsh M.E."/>
            <person name="Mackinder L."/>
            <person name="Mock T."/>
            <person name="Mueller-Roeber B."/>
            <person name="Pagarete A."/>
            <person name="Parker M."/>
            <person name="Probert I."/>
            <person name="Quesneville H."/>
            <person name="Raines C."/>
            <person name="Rensing S.A."/>
            <person name="Riano-Pachon D.M."/>
            <person name="Richier S."/>
            <person name="Rokitta S."/>
            <person name="Shiraiwa Y."/>
            <person name="Soanes D.M."/>
            <person name="van der Giezen M."/>
            <person name="Wahlund T.M."/>
            <person name="Williams B."/>
            <person name="Wilson W."/>
            <person name="Wolfe G."/>
            <person name="Wurch L.L."/>
        </authorList>
    </citation>
    <scope>NUCLEOTIDE SEQUENCE</scope>
</reference>
<dbReference type="InterPro" id="IPR001878">
    <property type="entry name" value="Znf_CCHC"/>
</dbReference>
<evidence type="ECO:0000256" key="6">
    <source>
        <dbReference type="SAM" id="MobiDB-lite"/>
    </source>
</evidence>
<sequence length="432" mass="44976">MGSTKARQLRRARELAEQQAAAGAGAGAAERLPPAAGAAVAEPHRPVAETQRPEAEPSSTPPAAPPGKKRKRKDKPPPAAAPPEAGSTVGPCNVCGRVGHLGRTCPTRACRKCGGFGHIAKHCAGPKGAGCSHCGSQLHAAAECTFGALPGERYLFCAREAEAGACGCFSRHFVIPMRLARTDFAPRELRQGRVDSRRMDVGCSCVSAALFRSQSLRGNTCVSLCFKEEAQRLEVRGASIRRLQPDDFSVAVRLHAAMASPAGPADGVGPGGEVCDAAAYSQSDRRGFLLRPGSTEEAVRAALAESDPPPAVLLLHARGEPIEAACARLQPLLRRQAGEGGAARGVVVVLGDDRGLLDDDEALVARLAGEAGAPLLRVSLGGVVLFSSHSIVLLHHYLDKLLHACALRPPRDLLAKAKGVLGGPSYKGSYKG</sequence>
<dbReference type="Gene3D" id="4.10.60.10">
    <property type="entry name" value="Zinc finger, CCHC-type"/>
    <property type="match status" value="1"/>
</dbReference>
<dbReference type="Gene3D" id="3.40.1280.10">
    <property type="match status" value="1"/>
</dbReference>
<feature type="domain" description="CCHC-type" evidence="7">
    <location>
        <begin position="110"/>
        <end position="123"/>
    </location>
</feature>
<evidence type="ECO:0000256" key="2">
    <source>
        <dbReference type="ARBA" id="ARBA00022603"/>
    </source>
</evidence>
<dbReference type="GO" id="GO:0003676">
    <property type="term" value="F:nucleic acid binding"/>
    <property type="evidence" value="ECO:0007669"/>
    <property type="project" value="InterPro"/>
</dbReference>